<protein>
    <submittedName>
        <fullName evidence="9">TonB-linked SusC/RagA family outer membrane protein</fullName>
    </submittedName>
</protein>
<proteinExistence type="inferred from homology"/>
<dbReference type="InterPro" id="IPR023996">
    <property type="entry name" value="TonB-dep_OMP_SusC/RagA"/>
</dbReference>
<evidence type="ECO:0000256" key="7">
    <source>
        <dbReference type="PROSITE-ProRule" id="PRU01360"/>
    </source>
</evidence>
<dbReference type="Pfam" id="PF07715">
    <property type="entry name" value="Plug"/>
    <property type="match status" value="1"/>
</dbReference>
<reference evidence="9 10" key="1">
    <citation type="submission" date="2018-10" db="EMBL/GenBank/DDBJ databases">
        <title>Genomic Encyclopedia of Archaeal and Bacterial Type Strains, Phase II (KMG-II): from individual species to whole genera.</title>
        <authorList>
            <person name="Goeker M."/>
        </authorList>
    </citation>
    <scope>NUCLEOTIDE SEQUENCE [LARGE SCALE GENOMIC DNA]</scope>
    <source>
        <strain evidence="9 10">DSM 25230</strain>
    </source>
</reference>
<dbReference type="SUPFAM" id="SSF56935">
    <property type="entry name" value="Porins"/>
    <property type="match status" value="1"/>
</dbReference>
<dbReference type="InterPro" id="IPR037066">
    <property type="entry name" value="Plug_dom_sf"/>
</dbReference>
<dbReference type="RefSeq" id="WP_211333209.1">
    <property type="nucleotide sequence ID" value="NZ_RBIQ01000008.1"/>
</dbReference>
<dbReference type="InterPro" id="IPR008969">
    <property type="entry name" value="CarboxyPept-like_regulatory"/>
</dbReference>
<evidence type="ECO:0000256" key="2">
    <source>
        <dbReference type="ARBA" id="ARBA00022448"/>
    </source>
</evidence>
<evidence type="ECO:0000256" key="4">
    <source>
        <dbReference type="ARBA" id="ARBA00022692"/>
    </source>
</evidence>
<dbReference type="InterPro" id="IPR039426">
    <property type="entry name" value="TonB-dep_rcpt-like"/>
</dbReference>
<evidence type="ECO:0000256" key="5">
    <source>
        <dbReference type="ARBA" id="ARBA00023136"/>
    </source>
</evidence>
<evidence type="ECO:0000256" key="3">
    <source>
        <dbReference type="ARBA" id="ARBA00022452"/>
    </source>
</evidence>
<dbReference type="Pfam" id="PF13715">
    <property type="entry name" value="CarbopepD_reg_2"/>
    <property type="match status" value="1"/>
</dbReference>
<organism evidence="9 10">
    <name type="scientific">Maribacter vaceletii</name>
    <dbReference type="NCBI Taxonomy" id="1206816"/>
    <lineage>
        <taxon>Bacteria</taxon>
        <taxon>Pseudomonadati</taxon>
        <taxon>Bacteroidota</taxon>
        <taxon>Flavobacteriia</taxon>
        <taxon>Flavobacteriales</taxon>
        <taxon>Flavobacteriaceae</taxon>
        <taxon>Maribacter</taxon>
    </lineage>
</organism>
<dbReference type="InterPro" id="IPR023997">
    <property type="entry name" value="TonB-dep_OMP_SusC/RagA_CS"/>
</dbReference>
<dbReference type="Gene3D" id="2.170.130.10">
    <property type="entry name" value="TonB-dependent receptor, plug domain"/>
    <property type="match status" value="1"/>
</dbReference>
<dbReference type="AlphaFoldDB" id="A0A495E8B9"/>
<name>A0A495E8B9_9FLAO</name>
<comment type="similarity">
    <text evidence="7">Belongs to the TonB-dependent receptor family.</text>
</comment>
<dbReference type="FunFam" id="2.60.40.1120:FF:000003">
    <property type="entry name" value="Outer membrane protein Omp121"/>
    <property type="match status" value="1"/>
</dbReference>
<keyword evidence="6 7" id="KW-0998">Cell outer membrane</keyword>
<feature type="domain" description="TonB-dependent receptor plug" evidence="8">
    <location>
        <begin position="231"/>
        <end position="337"/>
    </location>
</feature>
<dbReference type="Gene3D" id="2.40.170.20">
    <property type="entry name" value="TonB-dependent receptor, beta-barrel domain"/>
    <property type="match status" value="1"/>
</dbReference>
<sequence length="1167" mass="129239">MKKTDRFSVFLGNFLKKNREMKLSLLLFVLVLFNVNANTYSQNKKISLNIEKESIESVLNKIEKQSQFKFFYITGEIDVSKEVSITVEKTPIKEILDILFKKSNISYTLVKKQIVLKKSDNLKQQHKKLIKSKSKLEQQNFTVSGIVTDDDGAPLPGANVIVKGTTTGTQTDFDGKYEIEASSDGVLVFSYIGFKTKEVSINKKTSINIVLEEDAAGLDEVVIVGYASQKKATVTGSISTLKAKEVSEIPVSNVSSSLAGRVTGLNMRPNGGAPGDDSPNINIRGIVTTGSTTPLIVVDGIRRNNLQQINPSSIETITVLKDAAAVAPFGIGGANGVILITTKKGKLGKPKVSINTSVGFQKPTYLPEMVSARDYMAIQNEGYFNDNPNGATPPNDPNLIANYPSLHQDDPFLYPDSNFTDVYRKTTPVTTNGIEIGGGTEFVTYRGALNRFKQEGIFEPVGYQRYNYDLALEAKVSGTTKISMSLIGSIEDTDGIDANENLPHLFRSFYKFVPTQSLVYPGGDKWGESSASTPVGVLNSNGYDKTEKNTLLSSIAVEQDIPFVKGLSLKGVFSFDTNTKHNKGFHVPFVYQNIDLSSTPYTFTDAVSNQEGNGAPFTWLRTRNDRFKGYTYQGYINYKRTFGDHNITGLFVAEATEKEGDWFSARRERFGLDIDELNLGSSDLLDSSNGGSSWTQSEIGYVYRLGYSYKNKYIVEASGRYDGHYSFAPGSRWGFFPAYSAAWRVSEEKFMSNISSIDNLKIRGSWGKSGNLPYFENNGNFTIADYQYLDGYDLRGNAYAFGSGSVVQGSRIPNESNPNITWEIATKLDVGFDLSMWNGLLNVEFDYFREDRTDMLLRPQVTLPVEYGLAIAQENKGEMNNRGFEIAVSTHKEFKNGLIMDLGANFSYSKNEVVETFQSDAQRDNPNRTLTGRPYRTPFGYKSLGLFSTSDDVNGDGFINSDDGYNVVQFGDLRPGDIRYADLSGPDGVPDGIIDVNDETVIGDPSQYPGMTFGFNSSFNYKGFDLSLFFQGAAKSSVSMRTFLTVPFSNNGSNFAYEYFDNRWTPDNQNARYPRATTAPTPNNGQNSDFWMEDTSYLRLKTLTLGYSLPSSLTSKIGVDSIRLHVIGQNLLTFSGLDFIDPELGYRDLERAYPVGKSFAFGVNIGL</sequence>
<dbReference type="InterPro" id="IPR012910">
    <property type="entry name" value="Plug_dom"/>
</dbReference>
<dbReference type="GO" id="GO:0009279">
    <property type="term" value="C:cell outer membrane"/>
    <property type="evidence" value="ECO:0007669"/>
    <property type="project" value="UniProtKB-SubCell"/>
</dbReference>
<dbReference type="InterPro" id="IPR036942">
    <property type="entry name" value="Beta-barrel_TonB_sf"/>
</dbReference>
<dbReference type="Gene3D" id="2.60.40.1120">
    <property type="entry name" value="Carboxypeptidase-like, regulatory domain"/>
    <property type="match status" value="1"/>
</dbReference>
<comment type="caution">
    <text evidence="9">The sequence shown here is derived from an EMBL/GenBank/DDBJ whole genome shotgun (WGS) entry which is preliminary data.</text>
</comment>
<dbReference type="EMBL" id="RBIQ01000008">
    <property type="protein sequence ID" value="RKR13168.1"/>
    <property type="molecule type" value="Genomic_DNA"/>
</dbReference>
<gene>
    <name evidence="9" type="ORF">CLV91_1883</name>
</gene>
<dbReference type="PROSITE" id="PS52016">
    <property type="entry name" value="TONB_DEPENDENT_REC_3"/>
    <property type="match status" value="1"/>
</dbReference>
<keyword evidence="5 7" id="KW-0472">Membrane</keyword>
<keyword evidence="10" id="KW-1185">Reference proteome</keyword>
<keyword evidence="2 7" id="KW-0813">Transport</keyword>
<dbReference type="NCBIfam" id="TIGR04056">
    <property type="entry name" value="OMP_RagA_SusC"/>
    <property type="match status" value="1"/>
</dbReference>
<dbReference type="NCBIfam" id="TIGR04057">
    <property type="entry name" value="SusC_RagA_signa"/>
    <property type="match status" value="1"/>
</dbReference>
<keyword evidence="4 7" id="KW-0812">Transmembrane</keyword>
<evidence type="ECO:0000256" key="1">
    <source>
        <dbReference type="ARBA" id="ARBA00004571"/>
    </source>
</evidence>
<dbReference type="Proteomes" id="UP000269412">
    <property type="component" value="Unassembled WGS sequence"/>
</dbReference>
<evidence type="ECO:0000313" key="10">
    <source>
        <dbReference type="Proteomes" id="UP000269412"/>
    </source>
</evidence>
<evidence type="ECO:0000259" key="8">
    <source>
        <dbReference type="Pfam" id="PF07715"/>
    </source>
</evidence>
<evidence type="ECO:0000313" key="9">
    <source>
        <dbReference type="EMBL" id="RKR13168.1"/>
    </source>
</evidence>
<accession>A0A495E8B9</accession>
<comment type="subcellular location">
    <subcellularLocation>
        <location evidence="1 7">Cell outer membrane</location>
        <topology evidence="1 7">Multi-pass membrane protein</topology>
    </subcellularLocation>
</comment>
<keyword evidence="3 7" id="KW-1134">Transmembrane beta strand</keyword>
<evidence type="ECO:0000256" key="6">
    <source>
        <dbReference type="ARBA" id="ARBA00023237"/>
    </source>
</evidence>
<dbReference type="SUPFAM" id="SSF49464">
    <property type="entry name" value="Carboxypeptidase regulatory domain-like"/>
    <property type="match status" value="1"/>
</dbReference>